<dbReference type="PANTHER" id="PTHR43156">
    <property type="entry name" value="STAGE II SPORULATION PROTEIN E-RELATED"/>
    <property type="match status" value="1"/>
</dbReference>
<dbReference type="Gene3D" id="3.30.450.40">
    <property type="match status" value="5"/>
</dbReference>
<proteinExistence type="predicted"/>
<evidence type="ECO:0000259" key="2">
    <source>
        <dbReference type="SMART" id="SM00065"/>
    </source>
</evidence>
<dbReference type="EMBL" id="CAADFX010000179">
    <property type="protein sequence ID" value="VFK62552.1"/>
    <property type="molecule type" value="Genomic_DNA"/>
</dbReference>
<gene>
    <name evidence="3" type="ORF">BECKTUN1418D_GA0071000_11792</name>
</gene>
<evidence type="ECO:0000313" key="3">
    <source>
        <dbReference type="EMBL" id="VFK62552.1"/>
    </source>
</evidence>
<protein>
    <submittedName>
        <fullName evidence="3">GAF domain-containing protein</fullName>
    </submittedName>
</protein>
<feature type="domain" description="GAF" evidence="2">
    <location>
        <begin position="508"/>
        <end position="660"/>
    </location>
</feature>
<reference evidence="3" key="1">
    <citation type="submission" date="2019-02" db="EMBL/GenBank/DDBJ databases">
        <authorList>
            <person name="Gruber-Vodicka R. H."/>
            <person name="Seah K. B. B."/>
        </authorList>
    </citation>
    <scope>NUCLEOTIDE SEQUENCE</scope>
    <source>
        <strain evidence="3">BECK_BY1</strain>
    </source>
</reference>
<feature type="domain" description="GAF" evidence="2">
    <location>
        <begin position="164"/>
        <end position="309"/>
    </location>
</feature>
<evidence type="ECO:0000256" key="1">
    <source>
        <dbReference type="ARBA" id="ARBA00022801"/>
    </source>
</evidence>
<name>A0A451A941_9GAMM</name>
<dbReference type="SUPFAM" id="SSF55781">
    <property type="entry name" value="GAF domain-like"/>
    <property type="match status" value="5"/>
</dbReference>
<dbReference type="InterPro" id="IPR003018">
    <property type="entry name" value="GAF"/>
</dbReference>
<dbReference type="AlphaFoldDB" id="A0A451A941"/>
<feature type="domain" description="GAF" evidence="2">
    <location>
        <begin position="876"/>
        <end position="1079"/>
    </location>
</feature>
<sequence>MIPQSKTPFQTASELAHQITDVPVVIWIKDFETGKVNVCGQAGFDDGLFPIDEVTEIDEAGIIGRVMANGTAQVVPDIRQDPLFHGGDPSRFPDAFAILALPIFARGGETVGVIGFCAETADRLAHLDRKALARITDLVAEQAEPFRRIFYLADATRRLIKSRNLNDVARILAQTAKELTGAHSSVVWLWNTETKEFTHASHAAGMAWSVKPRKDGLTRSIMDQGRSIRIDDATEDKRIQKKLRAQRIRSQVGVPIQRGKERIGVLFANSGKVGHFTTNDEYLLETLAGQFSAGFSWGQRLMGPMDEVEEAISRLFDLDEGLDKLCRKIKVQFGFDYVAVQFIHPIARIIETVFGLGSKMDWVGVKHPMDVEEDLRDIQVDVARSHPRRIEVLRGWDRRFDRWIYDRFGHKDYVRAWVPMLLVRDESGEIEKDWWQSAYWREGIRESFHDNWRFTLELEGIEDFPPKSYLLGTVDAGYADPRRRITPDDARKLVDLVSEGALELRKAQLPGVLEAVADGARRILDADAASLHFAYNEERGLFAYEITAGKNRLRFYHHNAPRHLGLWRQAIEAERPTRFMPDESRGETDLDVESFAPNLYRQGIRAIAAFPFMVDRYQSVLYIYFETPHRFTEDELRWVESFVRRAERAVRDATRVLRSRDQTHQLANLHEITRALITDPESPNLPQDIAGYVASILGADVVTIYEYFEDEKRFTTPAVVGRLLDAGKVSACPISTDAIQFRIIKEPAPIYAEAVKDQAVFPGTHPGDFIDREKICSVIACPLAMHGETVGVMFINYRTQRRFTDDDRATLVPTLAASAAMAIQVARSYRKVKQNLARQAEQVKSLSSLSQKQDRKIGPLHLLSRIASRIQDPRHDLDMVLRLLLAGVTSDIGLSFSRAMLFLMDKEGRMSSTMAIGSQTKEEASVVWDRLRDEIKKSDRDVLEWLLDDVEWFSEKLKKEETEDYPLSQAIKGISDVSLEQMGALTQCINEGRSIIVGENQPDPFRELLKQNGVFPDNDEAFACVPLIARERTLGAIAVDYQFVEDDLKIDDIALGGLEVYAGVIAMAIDNTRLRDSMEEQRFIRLKRTWSDEEP</sequence>
<feature type="domain" description="GAF" evidence="2">
    <location>
        <begin position="681"/>
        <end position="833"/>
    </location>
</feature>
<accession>A0A451A941</accession>
<dbReference type="InterPro" id="IPR029016">
    <property type="entry name" value="GAF-like_dom_sf"/>
</dbReference>
<dbReference type="GO" id="GO:0016791">
    <property type="term" value="F:phosphatase activity"/>
    <property type="evidence" value="ECO:0007669"/>
    <property type="project" value="TreeGrafter"/>
</dbReference>
<keyword evidence="1" id="KW-0378">Hydrolase</keyword>
<dbReference type="InterPro" id="IPR052016">
    <property type="entry name" value="Bact_Sigma-Reg"/>
</dbReference>
<feature type="domain" description="GAF" evidence="2">
    <location>
        <begin position="4"/>
        <end position="150"/>
    </location>
</feature>
<organism evidence="3">
    <name type="scientific">Candidatus Kentrum sp. TUN</name>
    <dbReference type="NCBI Taxonomy" id="2126343"/>
    <lineage>
        <taxon>Bacteria</taxon>
        <taxon>Pseudomonadati</taxon>
        <taxon>Pseudomonadota</taxon>
        <taxon>Gammaproteobacteria</taxon>
        <taxon>Candidatus Kentrum</taxon>
    </lineage>
</organism>
<dbReference type="SMART" id="SM00065">
    <property type="entry name" value="GAF"/>
    <property type="match status" value="5"/>
</dbReference>
<dbReference type="Pfam" id="PF13185">
    <property type="entry name" value="GAF_2"/>
    <property type="match status" value="4"/>
</dbReference>
<dbReference type="PANTHER" id="PTHR43156:SF2">
    <property type="entry name" value="STAGE II SPORULATION PROTEIN E"/>
    <property type="match status" value="1"/>
</dbReference>